<accession>A0ABX7MR96</accession>
<dbReference type="Pfam" id="PF11215">
    <property type="entry name" value="DUF3010"/>
    <property type="match status" value="1"/>
</dbReference>
<name>A0ABX7MR96_9GAMM</name>
<gene>
    <name evidence="1" type="ORF">LPB19_16925</name>
</gene>
<organism evidence="1 2">
    <name type="scientific">Marinobacter salinisoli</name>
    <dbReference type="NCBI Taxonomy" id="2769486"/>
    <lineage>
        <taxon>Bacteria</taxon>
        <taxon>Pseudomonadati</taxon>
        <taxon>Pseudomonadota</taxon>
        <taxon>Gammaproteobacteria</taxon>
        <taxon>Pseudomonadales</taxon>
        <taxon>Marinobacteraceae</taxon>
        <taxon>Marinobacter</taxon>
    </lineage>
</organism>
<keyword evidence="2" id="KW-1185">Reference proteome</keyword>
<protein>
    <submittedName>
        <fullName evidence="1">DUF3010 family protein</fullName>
    </submittedName>
</protein>
<evidence type="ECO:0000313" key="1">
    <source>
        <dbReference type="EMBL" id="QSP94828.1"/>
    </source>
</evidence>
<proteinExistence type="predicted"/>
<dbReference type="Proteomes" id="UP000663555">
    <property type="component" value="Chromosome"/>
</dbReference>
<evidence type="ECO:0000313" key="2">
    <source>
        <dbReference type="Proteomes" id="UP000663555"/>
    </source>
</evidence>
<dbReference type="InterPro" id="IPR021378">
    <property type="entry name" value="DUF3010"/>
</dbReference>
<sequence length="148" mass="15986">MIVCGVELTGSDAVVCLLNRDRGQFNLPECKVRKVSLPKNHSRDDLKQFQMAFAELMAEYGVTSVAIKERMQKGRFAGGAISFKMEAAIQLINSAELTVTLLSSQLIKSTLASNPLPIAFADTGLKAFQEAAFIAAYVGQLQSGARSN</sequence>
<dbReference type="RefSeq" id="WP_206644047.1">
    <property type="nucleotide sequence ID" value="NZ_CP071247.1"/>
</dbReference>
<reference evidence="1 2" key="1">
    <citation type="submission" date="2021-03" db="EMBL/GenBank/DDBJ databases">
        <title>Genome sequencing of Marinobacter sp. LPB0319.</title>
        <authorList>
            <person name="Kim J."/>
        </authorList>
    </citation>
    <scope>NUCLEOTIDE SEQUENCE [LARGE SCALE GENOMIC DNA]</scope>
    <source>
        <strain evidence="1 2">LPB0319</strain>
    </source>
</reference>
<dbReference type="EMBL" id="CP071247">
    <property type="protein sequence ID" value="QSP94828.1"/>
    <property type="molecule type" value="Genomic_DNA"/>
</dbReference>